<dbReference type="InterPro" id="IPR016047">
    <property type="entry name" value="M23ase_b-sheet_dom"/>
</dbReference>
<name>A0A6V8LTF8_9BACT</name>
<dbReference type="EMBL" id="BLTE01000005">
    <property type="protein sequence ID" value="GFK93608.1"/>
    <property type="molecule type" value="Genomic_DNA"/>
</dbReference>
<comment type="caution">
    <text evidence="3">The sequence shown here is derived from an EMBL/GenBank/DDBJ whole genome shotgun (WGS) entry which is preliminary data.</text>
</comment>
<feature type="compositionally biased region" description="Low complexity" evidence="1">
    <location>
        <begin position="86"/>
        <end position="95"/>
    </location>
</feature>
<dbReference type="SUPFAM" id="SSF51261">
    <property type="entry name" value="Duplicated hybrid motif"/>
    <property type="match status" value="1"/>
</dbReference>
<dbReference type="InterPro" id="IPR050570">
    <property type="entry name" value="Cell_wall_metabolism_enzyme"/>
</dbReference>
<feature type="region of interest" description="Disordered" evidence="1">
    <location>
        <begin position="86"/>
        <end position="130"/>
    </location>
</feature>
<keyword evidence="3" id="KW-0378">Hydrolase</keyword>
<organism evidence="3 4">
    <name type="scientific">Fundidesulfovibrio magnetotacticus</name>
    <dbReference type="NCBI Taxonomy" id="2730080"/>
    <lineage>
        <taxon>Bacteria</taxon>
        <taxon>Pseudomonadati</taxon>
        <taxon>Thermodesulfobacteriota</taxon>
        <taxon>Desulfovibrionia</taxon>
        <taxon>Desulfovibrionales</taxon>
        <taxon>Desulfovibrionaceae</taxon>
        <taxon>Fundidesulfovibrio</taxon>
    </lineage>
</organism>
<protein>
    <submittedName>
        <fullName evidence="3">Glycyl-glycine endopeptidase ALE-1</fullName>
        <ecNumber evidence="3">3.4.24.75</ecNumber>
    </submittedName>
</protein>
<dbReference type="InterPro" id="IPR011055">
    <property type="entry name" value="Dup_hybrid_motif"/>
</dbReference>
<dbReference type="Gene3D" id="2.70.70.10">
    <property type="entry name" value="Glucose Permease (Domain IIA)"/>
    <property type="match status" value="1"/>
</dbReference>
<feature type="compositionally biased region" description="Gly residues" evidence="1">
    <location>
        <begin position="51"/>
        <end position="62"/>
    </location>
</feature>
<evidence type="ECO:0000259" key="2">
    <source>
        <dbReference type="Pfam" id="PF01551"/>
    </source>
</evidence>
<dbReference type="Pfam" id="PF01551">
    <property type="entry name" value="Peptidase_M23"/>
    <property type="match status" value="1"/>
</dbReference>
<evidence type="ECO:0000313" key="3">
    <source>
        <dbReference type="EMBL" id="GFK93608.1"/>
    </source>
</evidence>
<evidence type="ECO:0000313" key="4">
    <source>
        <dbReference type="Proteomes" id="UP000494245"/>
    </source>
</evidence>
<dbReference type="PANTHER" id="PTHR21666:SF270">
    <property type="entry name" value="MUREIN HYDROLASE ACTIVATOR ENVC"/>
    <property type="match status" value="1"/>
</dbReference>
<dbReference type="GO" id="GO:0004222">
    <property type="term" value="F:metalloendopeptidase activity"/>
    <property type="evidence" value="ECO:0007669"/>
    <property type="project" value="TreeGrafter"/>
</dbReference>
<feature type="domain" description="M23ase beta-sheet core" evidence="2">
    <location>
        <begin position="204"/>
        <end position="291"/>
    </location>
</feature>
<dbReference type="RefSeq" id="WP_173082811.1">
    <property type="nucleotide sequence ID" value="NZ_BLTE01000005.1"/>
</dbReference>
<dbReference type="AlphaFoldDB" id="A0A6V8LTF8"/>
<dbReference type="Proteomes" id="UP000494245">
    <property type="component" value="Unassembled WGS sequence"/>
</dbReference>
<dbReference type="EC" id="3.4.24.75" evidence="3"/>
<feature type="region of interest" description="Disordered" evidence="1">
    <location>
        <begin position="45"/>
        <end position="69"/>
    </location>
</feature>
<accession>A0A6V8LTF8</accession>
<reference evidence="3 4" key="1">
    <citation type="submission" date="2020-04" db="EMBL/GenBank/DDBJ databases">
        <authorList>
            <consortium name="Desulfovibrio sp. FSS-1 genome sequencing consortium"/>
            <person name="Shimoshige H."/>
            <person name="Kobayashi H."/>
            <person name="Maekawa T."/>
        </authorList>
    </citation>
    <scope>NUCLEOTIDE SEQUENCE [LARGE SCALE GENOMIC DNA]</scope>
    <source>
        <strain evidence="3 4">SIID29052-01</strain>
    </source>
</reference>
<sequence length="312" mass="33384">MGTENQDLNGSGAWNLANAWKLGDLLGGVADQERQEQFAGNVVRFMDAGGSPSGEGAQGQGGALPDARPETAHGLLSFVKAGAAGGETAQQADATPPGAASGQKAAGEPAAGQGQEVRGRVSGEVRGSADPSVLNREDWERLKGLDYRTQEVLRQQKERENWERLKGLDPETQKMIHGPVLPVGGSSMVITSPYGNRTDPKRGFHHGIDIRNKLGDPVYASRPGTVVNVLPDSMGNNQIVVDHGDYKYGAYVHSKPSVSVNDKVNPGDVLGTTDISGTSKGPHLHFSLFTHNRRDASYDPRTLFENNQYTYK</sequence>
<dbReference type="CDD" id="cd12797">
    <property type="entry name" value="M23_peptidase"/>
    <property type="match status" value="1"/>
</dbReference>
<gene>
    <name evidence="3" type="ORF">NNJEOMEG_01442</name>
</gene>
<reference evidence="3 4" key="2">
    <citation type="submission" date="2020-05" db="EMBL/GenBank/DDBJ databases">
        <title>Draft genome sequence of Desulfovibrio sp. strainFSS-1.</title>
        <authorList>
            <person name="Shimoshige H."/>
            <person name="Kobayashi H."/>
            <person name="Maekawa T."/>
        </authorList>
    </citation>
    <scope>NUCLEOTIDE SEQUENCE [LARGE SCALE GENOMIC DNA]</scope>
    <source>
        <strain evidence="3 4">SIID29052-01</strain>
    </source>
</reference>
<feature type="compositionally biased region" description="Low complexity" evidence="1">
    <location>
        <begin position="102"/>
        <end position="115"/>
    </location>
</feature>
<proteinExistence type="predicted"/>
<dbReference type="PANTHER" id="PTHR21666">
    <property type="entry name" value="PEPTIDASE-RELATED"/>
    <property type="match status" value="1"/>
</dbReference>
<keyword evidence="4" id="KW-1185">Reference proteome</keyword>
<evidence type="ECO:0000256" key="1">
    <source>
        <dbReference type="SAM" id="MobiDB-lite"/>
    </source>
</evidence>